<organism evidence="4 5">
    <name type="scientific">Cryoendolithus antarcticus</name>
    <dbReference type="NCBI Taxonomy" id="1507870"/>
    <lineage>
        <taxon>Eukaryota</taxon>
        <taxon>Fungi</taxon>
        <taxon>Dikarya</taxon>
        <taxon>Ascomycota</taxon>
        <taxon>Pezizomycotina</taxon>
        <taxon>Dothideomycetes</taxon>
        <taxon>Dothideomycetidae</taxon>
        <taxon>Cladosporiales</taxon>
        <taxon>Cladosporiaceae</taxon>
        <taxon>Cryoendolithus</taxon>
    </lineage>
</organism>
<dbReference type="Pfam" id="PF20776">
    <property type="entry name" value="SLS1_N"/>
    <property type="match status" value="1"/>
</dbReference>
<dbReference type="EMBL" id="NAJO01000033">
    <property type="protein sequence ID" value="OQO00797.1"/>
    <property type="molecule type" value="Genomic_DNA"/>
</dbReference>
<dbReference type="InterPro" id="IPR048401">
    <property type="entry name" value="SLS1_C"/>
</dbReference>
<dbReference type="InParanoid" id="A0A1V8SNP8"/>
<name>A0A1V8SNP8_9PEZI</name>
<evidence type="ECO:0000259" key="2">
    <source>
        <dbReference type="Pfam" id="PF20776"/>
    </source>
</evidence>
<protein>
    <submittedName>
        <fullName evidence="4">Uncharacterized protein</fullName>
    </submittedName>
</protein>
<feature type="region of interest" description="Disordered" evidence="1">
    <location>
        <begin position="92"/>
        <end position="169"/>
    </location>
</feature>
<evidence type="ECO:0000259" key="3">
    <source>
        <dbReference type="Pfam" id="PF20778"/>
    </source>
</evidence>
<evidence type="ECO:0000256" key="1">
    <source>
        <dbReference type="SAM" id="MobiDB-lite"/>
    </source>
</evidence>
<sequence length="976" mass="107660">MLSSGAHAVPSSACLKSQLRYVLLGLRRAPPPRPQYRPFQTSAVSYHEAATQIVKDDSRDDKILTPHVAVGESSSTSHDGYSLTFYTDRTRRDPTDREVAATQEKPSYRHYGSKGPVTGRDDARDDIKNLVASEGQTKPLYRHYSPEGRIIGRGKRRQRQSSQALETSTKLDDSPFKVVLLQDLPEETQKRLAASEAPILQQDEAGRTVVSAADIQAEFDSVPDEKDITASIDALRPADTILEEAQYSELVQSLVERYSTSQLKKYCNAQPRNSSAAQDAPPTDPSVKRPRHGTPPWLPGTTPLHVRRVKESQGTVKSAVMHSKQKMVNEILRHTWDVSVSSEEQAYGELEIGLTHGKSSLLLQPDANGEPAYRAMIGSKLTLGTSRVEHYAPDSILRITARRRDAEQIAETLQNVVDKVRMHVVKLKALRKPQHGGSGDSSGNLALSSSDLEAIGQRTRCHLHWQNDRNLIIYSLSYRAAMEARRLVVCLLTSPEDRMGSLEAEPVLESTQLRKRLTTAPTTGTTALDYRYRGRLLSRLIMPERKGRQSNSSDHSAMALQSARLKPSTAAAKPRILLKYMAELDKLALPQHLEHPTSYWKQISTSQVPWESHIGFCLHNNDGAQHEVLSKPTQGPSPMHSPSRDRVFLHQVPKLQTALSYFVPRVQSTLPEGTQEGRANSSLHEPTSTIIAHFIPSPFATPSNASLPRIEMTLARGIKSGKHTLSLQSMRAITRTQQVDIPCPAHSVDVRLCLEQSVPSDTERAWLEPEIRSFVQPLDAAFRAGEVLTGKAEVIFQLPDRVAPTGRGKQKMVKQEASKIEGTTKKLDEARSSTATYLFERLESRQTIYFVPNPDVLSGTIEVKPAVLQCLAAIPPGILVRYAEVDAGFIGGQRIEVSLVVDPALTMVKSRESGAVAVPAGYVATSPEESKVPSSEDLLEATSKLVQLVTLANRGGLEGLKMPRKVAEWDADGTEL</sequence>
<feature type="domain" description="SLS1 N-terminal" evidence="2">
    <location>
        <begin position="222"/>
        <end position="340"/>
    </location>
</feature>
<dbReference type="InterPro" id="IPR048400">
    <property type="entry name" value="SLS1_N"/>
</dbReference>
<gene>
    <name evidence="4" type="ORF">B0A48_13484</name>
</gene>
<dbReference type="STRING" id="1507870.A0A1V8SNP8"/>
<dbReference type="OrthoDB" id="5392646at2759"/>
<keyword evidence="5" id="KW-1185">Reference proteome</keyword>
<feature type="domain" description="SLS1 C-terminal" evidence="3">
    <location>
        <begin position="527"/>
        <end position="904"/>
    </location>
</feature>
<evidence type="ECO:0000313" key="5">
    <source>
        <dbReference type="Proteomes" id="UP000192596"/>
    </source>
</evidence>
<accession>A0A1V8SNP8</accession>
<reference evidence="5" key="1">
    <citation type="submission" date="2017-03" db="EMBL/GenBank/DDBJ databases">
        <title>Genomes of endolithic fungi from Antarctica.</title>
        <authorList>
            <person name="Coleine C."/>
            <person name="Masonjones S."/>
            <person name="Stajich J.E."/>
        </authorList>
    </citation>
    <scope>NUCLEOTIDE SEQUENCE [LARGE SCALE GENOMIC DNA]</scope>
    <source>
        <strain evidence="5">CCFEE 5527</strain>
    </source>
</reference>
<dbReference type="AlphaFoldDB" id="A0A1V8SNP8"/>
<dbReference type="Pfam" id="PF20778">
    <property type="entry name" value="SLS1_C"/>
    <property type="match status" value="1"/>
</dbReference>
<evidence type="ECO:0000313" key="4">
    <source>
        <dbReference type="EMBL" id="OQO00797.1"/>
    </source>
</evidence>
<feature type="region of interest" description="Disordered" evidence="1">
    <location>
        <begin position="268"/>
        <end position="303"/>
    </location>
</feature>
<comment type="caution">
    <text evidence="4">The sequence shown here is derived from an EMBL/GenBank/DDBJ whole genome shotgun (WGS) entry which is preliminary data.</text>
</comment>
<dbReference type="Proteomes" id="UP000192596">
    <property type="component" value="Unassembled WGS sequence"/>
</dbReference>
<proteinExistence type="predicted"/>
<feature type="compositionally biased region" description="Basic and acidic residues" evidence="1">
    <location>
        <begin position="119"/>
        <end position="128"/>
    </location>
</feature>